<dbReference type="PANTHER" id="PTHR30093:SF34">
    <property type="entry name" value="PREPILIN PEPTIDASE-DEPENDENT PROTEIN D"/>
    <property type="match status" value="1"/>
</dbReference>
<sequence length="139" mass="15251">MKQKRGFTLIELVVVIAILGILAAIAVPRYTKSRRNAAVAAHNANVKTLEGAANLAITDDEALPEGGWTKDTEETDEEGAVGWKDYLQEWPEVPESVKKEIDPDTYTVTVEEDKIKVEPGYAKLNDDGEIVLDEEAPAE</sequence>
<dbReference type="Proteomes" id="UP000287969">
    <property type="component" value="Chromosome"/>
</dbReference>
<feature type="transmembrane region" description="Helical" evidence="2">
    <location>
        <begin position="6"/>
        <end position="27"/>
    </location>
</feature>
<evidence type="ECO:0000256" key="2">
    <source>
        <dbReference type="SAM" id="Phobius"/>
    </source>
</evidence>
<dbReference type="EMBL" id="CP035282">
    <property type="protein sequence ID" value="QAT63426.1"/>
    <property type="molecule type" value="Genomic_DNA"/>
</dbReference>
<gene>
    <name evidence="3" type="ORF">EQM13_09385</name>
</gene>
<accession>A0A410QHH0</accession>
<dbReference type="SUPFAM" id="SSF54523">
    <property type="entry name" value="Pili subunits"/>
    <property type="match status" value="1"/>
</dbReference>
<keyword evidence="1" id="KW-0488">Methylation</keyword>
<protein>
    <submittedName>
        <fullName evidence="3">Type II secretion system protein</fullName>
    </submittedName>
</protein>
<evidence type="ECO:0000313" key="3">
    <source>
        <dbReference type="EMBL" id="QAT63426.1"/>
    </source>
</evidence>
<dbReference type="PROSITE" id="PS00409">
    <property type="entry name" value="PROKAR_NTER_METHYL"/>
    <property type="match status" value="1"/>
</dbReference>
<evidence type="ECO:0000256" key="1">
    <source>
        <dbReference type="ARBA" id="ARBA00022481"/>
    </source>
</evidence>
<keyword evidence="2" id="KW-0472">Membrane</keyword>
<dbReference type="InterPro" id="IPR012902">
    <property type="entry name" value="N_methyl_site"/>
</dbReference>
<keyword evidence="2" id="KW-0812">Transmembrane</keyword>
<reference evidence="4" key="1">
    <citation type="submission" date="2019-01" db="EMBL/GenBank/DDBJ databases">
        <title>Draft genomes of a novel of Sporanaerobacter strains.</title>
        <authorList>
            <person name="Ma S."/>
        </authorList>
    </citation>
    <scope>NUCLEOTIDE SEQUENCE [LARGE SCALE GENOMIC DNA]</scope>
    <source>
        <strain evidence="4">NJN-17</strain>
    </source>
</reference>
<dbReference type="NCBIfam" id="TIGR02532">
    <property type="entry name" value="IV_pilin_GFxxxE"/>
    <property type="match status" value="1"/>
</dbReference>
<dbReference type="OrthoDB" id="1707789at2"/>
<organism evidence="3 4">
    <name type="scientific">Acidilutibacter cellobiosedens</name>
    <dbReference type="NCBI Taxonomy" id="2507161"/>
    <lineage>
        <taxon>Bacteria</taxon>
        <taxon>Bacillati</taxon>
        <taxon>Bacillota</taxon>
        <taxon>Tissierellia</taxon>
        <taxon>Tissierellales</taxon>
        <taxon>Acidilutibacteraceae</taxon>
        <taxon>Acidilutibacter</taxon>
    </lineage>
</organism>
<proteinExistence type="predicted"/>
<evidence type="ECO:0000313" key="4">
    <source>
        <dbReference type="Proteomes" id="UP000287969"/>
    </source>
</evidence>
<dbReference type="InterPro" id="IPR045584">
    <property type="entry name" value="Pilin-like"/>
</dbReference>
<dbReference type="GO" id="GO:0044096">
    <property type="term" value="C:type IV pilus"/>
    <property type="evidence" value="ECO:0007669"/>
    <property type="project" value="TreeGrafter"/>
</dbReference>
<dbReference type="KEGG" id="spoa:EQM13_09385"/>
<dbReference type="PANTHER" id="PTHR30093">
    <property type="entry name" value="GENERAL SECRETION PATHWAY PROTEIN G"/>
    <property type="match status" value="1"/>
</dbReference>
<keyword evidence="4" id="KW-1185">Reference proteome</keyword>
<dbReference type="Pfam" id="PF07963">
    <property type="entry name" value="N_methyl"/>
    <property type="match status" value="1"/>
</dbReference>
<name>A0A410QHH0_9FIRM</name>
<dbReference type="Gene3D" id="3.30.700.10">
    <property type="entry name" value="Glycoprotein, Type 4 Pilin"/>
    <property type="match status" value="1"/>
</dbReference>
<keyword evidence="2" id="KW-1133">Transmembrane helix</keyword>
<dbReference type="AlphaFoldDB" id="A0A410QHH0"/>
<dbReference type="GO" id="GO:0043107">
    <property type="term" value="P:type IV pilus-dependent motility"/>
    <property type="evidence" value="ECO:0007669"/>
    <property type="project" value="TreeGrafter"/>
</dbReference>